<dbReference type="Gene3D" id="2.120.10.30">
    <property type="entry name" value="TolB, C-terminal domain"/>
    <property type="match status" value="1"/>
</dbReference>
<gene>
    <name evidence="4" type="ORF">SAMN02746019_00015340</name>
</gene>
<name>A0A212RAR0_9CHLR</name>
<evidence type="ECO:0000256" key="2">
    <source>
        <dbReference type="SAM" id="MobiDB-lite"/>
    </source>
</evidence>
<feature type="chain" id="PRO_5012035780" evidence="3">
    <location>
        <begin position="25"/>
        <end position="742"/>
    </location>
</feature>
<sequence length="742" mass="79468">MSGFRTAWRGRFLFFLILLSGCRALPSPPSPSTPLPETPVETRMPAPLATPSPIPTPTIRIRFGEPVWIGRGGLRAARFTPDAQSLILGWSVGVSRVRIPDLREEWFTPLPAPLRAMGIDSRGRWAAAVLESGAVVRLSLTDGSTRFLTPLAPNAQWCGLDWSPDGEWTAVQCIGPNRGDPITLIHWETGTVREVPDSRISPGVLPSPYWSGDGRGVLLAALQPPCPRFLDVQSGAVRWALRVGEQCLSAWTLAGSPDGRQLAVPASQGVLLLDSSSGQVVARLRGDPVSGFPALDVPRETLFYDASGERLAALGSHGLGSGAPPPPMPTQVWALGSGRRLGARPVGPGDPEPLAGAFADDTLRILYEDGILTAWRYTQGAEEALGRLSTEDAMPPLMMSLDGRYVAANLRHGGAAIWAVAPSATPVRRLSPPWRHPVLSPDGARVLVANPEEDISHLLERETGQLRRVLPGGRRGPQGAAFSADGRMLAYGDGARVRVVRLPEGTEEAVLEGFPSGQEIHLVVWAPDGQALAAASGVASGSSSLEPGLIQIWRRGSEGRWEPVGRSVSVRTTYARPLIAFSPEGEWVAVEEMPSLEAGASAVRVIDRRRGAETLRLAEHELVGWLDARRLVTVLPGTSELSIRDVETGERSARRFPRTGSEVFDLSRMLIARPSGARGGPDIGRAVEVIDGGTGERLAHLHHGSDIIEIRWSPDGRWLLSLGSDGALRAWPVMEPAGRPGG</sequence>
<dbReference type="PROSITE" id="PS50294">
    <property type="entry name" value="WD_REPEATS_REGION"/>
    <property type="match status" value="1"/>
</dbReference>
<proteinExistence type="predicted"/>
<keyword evidence="3" id="KW-0732">Signal</keyword>
<keyword evidence="5" id="KW-1185">Reference proteome</keyword>
<feature type="signal peptide" evidence="3">
    <location>
        <begin position="1"/>
        <end position="24"/>
    </location>
</feature>
<feature type="region of interest" description="Disordered" evidence="2">
    <location>
        <begin position="27"/>
        <end position="51"/>
    </location>
</feature>
<accession>A0A212RAR0</accession>
<keyword evidence="1" id="KW-0853">WD repeat</keyword>
<dbReference type="SUPFAM" id="SSF50998">
    <property type="entry name" value="Quinoprotein alcohol dehydrogenase-like"/>
    <property type="match status" value="1"/>
</dbReference>
<dbReference type="InterPro" id="IPR015943">
    <property type="entry name" value="WD40/YVTN_repeat-like_dom_sf"/>
</dbReference>
<feature type="compositionally biased region" description="Low complexity" evidence="2">
    <location>
        <begin position="38"/>
        <end position="47"/>
    </location>
</feature>
<dbReference type="Pfam" id="PF00400">
    <property type="entry name" value="WD40"/>
    <property type="match status" value="1"/>
</dbReference>
<dbReference type="PROSITE" id="PS51257">
    <property type="entry name" value="PROKAR_LIPOPROTEIN"/>
    <property type="match status" value="1"/>
</dbReference>
<dbReference type="InterPro" id="IPR011047">
    <property type="entry name" value="Quinoprotein_ADH-like_sf"/>
</dbReference>
<dbReference type="Proteomes" id="UP000197025">
    <property type="component" value="Unassembled WGS sequence"/>
</dbReference>
<protein>
    <submittedName>
        <fullName evidence="4">FOG: WD40 repeat</fullName>
    </submittedName>
</protein>
<dbReference type="EMBL" id="FYEK01000041">
    <property type="protein sequence ID" value="SNB69271.1"/>
    <property type="molecule type" value="Genomic_DNA"/>
</dbReference>
<evidence type="ECO:0000256" key="3">
    <source>
        <dbReference type="SAM" id="SignalP"/>
    </source>
</evidence>
<dbReference type="InterPro" id="IPR011042">
    <property type="entry name" value="6-blade_b-propeller_TolB-like"/>
</dbReference>
<dbReference type="InterPro" id="IPR001680">
    <property type="entry name" value="WD40_rpt"/>
</dbReference>
<dbReference type="AlphaFoldDB" id="A0A212RAR0"/>
<dbReference type="SMART" id="SM00320">
    <property type="entry name" value="WD40"/>
    <property type="match status" value="3"/>
</dbReference>
<evidence type="ECO:0000313" key="4">
    <source>
        <dbReference type="EMBL" id="SNB69271.1"/>
    </source>
</evidence>
<dbReference type="PANTHER" id="PTHR19879">
    <property type="entry name" value="TRANSCRIPTION INITIATION FACTOR TFIID"/>
    <property type="match status" value="1"/>
</dbReference>
<dbReference type="InParanoid" id="A0A212RAR0"/>
<dbReference type="SUPFAM" id="SSF69304">
    <property type="entry name" value="Tricorn protease N-terminal domain"/>
    <property type="match status" value="1"/>
</dbReference>
<evidence type="ECO:0000256" key="1">
    <source>
        <dbReference type="PROSITE-ProRule" id="PRU00221"/>
    </source>
</evidence>
<feature type="compositionally biased region" description="Pro residues" evidence="2">
    <location>
        <begin position="27"/>
        <end position="37"/>
    </location>
</feature>
<reference evidence="5" key="1">
    <citation type="submission" date="2017-06" db="EMBL/GenBank/DDBJ databases">
        <authorList>
            <person name="Varghese N."/>
            <person name="Submissions S."/>
        </authorList>
    </citation>
    <scope>NUCLEOTIDE SEQUENCE [LARGE SCALE GENOMIC DNA]</scope>
    <source>
        <strain evidence="5">JAD2</strain>
    </source>
</reference>
<feature type="repeat" description="WD" evidence="1">
    <location>
        <begin position="700"/>
        <end position="731"/>
    </location>
</feature>
<dbReference type="Gene3D" id="2.130.10.10">
    <property type="entry name" value="YVTN repeat-like/Quinoprotein amine dehydrogenase"/>
    <property type="match status" value="2"/>
</dbReference>
<organism evidence="4 5">
    <name type="scientific">Thermoflexus hugenholtzii JAD2</name>
    <dbReference type="NCBI Taxonomy" id="877466"/>
    <lineage>
        <taxon>Bacteria</taxon>
        <taxon>Bacillati</taxon>
        <taxon>Chloroflexota</taxon>
        <taxon>Thermoflexia</taxon>
        <taxon>Thermoflexales</taxon>
        <taxon>Thermoflexaceae</taxon>
        <taxon>Thermoflexus</taxon>
    </lineage>
</organism>
<dbReference type="PANTHER" id="PTHR19879:SF9">
    <property type="entry name" value="TRANSCRIPTION INITIATION FACTOR TFIID SUBUNIT 5"/>
    <property type="match status" value="1"/>
</dbReference>
<evidence type="ECO:0000313" key="5">
    <source>
        <dbReference type="Proteomes" id="UP000197025"/>
    </source>
</evidence>
<dbReference type="PROSITE" id="PS50082">
    <property type="entry name" value="WD_REPEATS_2"/>
    <property type="match status" value="1"/>
</dbReference>